<evidence type="ECO:0000256" key="2">
    <source>
        <dbReference type="ARBA" id="ARBA00005738"/>
    </source>
</evidence>
<reference evidence="7" key="1">
    <citation type="journal article" date="2020" name="Fungal Divers.">
        <title>Resolving the Mortierellaceae phylogeny through synthesis of multi-gene phylogenetics and phylogenomics.</title>
        <authorList>
            <person name="Vandepol N."/>
            <person name="Liber J."/>
            <person name="Desiro A."/>
            <person name="Na H."/>
            <person name="Kennedy M."/>
            <person name="Barry K."/>
            <person name="Grigoriev I.V."/>
            <person name="Miller A.N."/>
            <person name="O'Donnell K."/>
            <person name="Stajich J.E."/>
            <person name="Bonito G."/>
        </authorList>
    </citation>
    <scope>NUCLEOTIDE SEQUENCE</scope>
    <source>
        <strain evidence="7">NVP1</strain>
    </source>
</reference>
<comment type="similarity">
    <text evidence="2">Belongs to the TVP18 family.</text>
</comment>
<evidence type="ECO:0000256" key="3">
    <source>
        <dbReference type="ARBA" id="ARBA00022692"/>
    </source>
</evidence>
<evidence type="ECO:0000313" key="8">
    <source>
        <dbReference type="Proteomes" id="UP000696485"/>
    </source>
</evidence>
<protein>
    <submittedName>
        <fullName evidence="7">Golgi apparatus membrane protein tvp18</fullName>
    </submittedName>
</protein>
<keyword evidence="5 6" id="KW-0472">Membrane</keyword>
<name>A0A9P5VP19_9FUNG</name>
<feature type="transmembrane region" description="Helical" evidence="6">
    <location>
        <begin position="13"/>
        <end position="35"/>
    </location>
</feature>
<evidence type="ECO:0000256" key="6">
    <source>
        <dbReference type="SAM" id="Phobius"/>
    </source>
</evidence>
<keyword evidence="4 6" id="KW-1133">Transmembrane helix</keyword>
<dbReference type="SMART" id="SM01077">
    <property type="entry name" value="Cg6151-P"/>
    <property type="match status" value="1"/>
</dbReference>
<evidence type="ECO:0000256" key="1">
    <source>
        <dbReference type="ARBA" id="ARBA00004127"/>
    </source>
</evidence>
<dbReference type="PANTHER" id="PTHR13314:SF2">
    <property type="entry name" value="CALCIUM CHANNEL FLOWER HOMOLOG"/>
    <property type="match status" value="1"/>
</dbReference>
<dbReference type="InterPro" id="IPR019365">
    <property type="entry name" value="TVP18/Ca-channel_flower"/>
</dbReference>
<feature type="transmembrane region" description="Helical" evidence="6">
    <location>
        <begin position="78"/>
        <end position="97"/>
    </location>
</feature>
<organism evidence="7 8">
    <name type="scientific">Podila minutissima</name>
    <dbReference type="NCBI Taxonomy" id="64525"/>
    <lineage>
        <taxon>Eukaryota</taxon>
        <taxon>Fungi</taxon>
        <taxon>Fungi incertae sedis</taxon>
        <taxon>Mucoromycota</taxon>
        <taxon>Mortierellomycotina</taxon>
        <taxon>Mortierellomycetes</taxon>
        <taxon>Mortierellales</taxon>
        <taxon>Mortierellaceae</taxon>
        <taxon>Podila</taxon>
    </lineage>
</organism>
<dbReference type="Pfam" id="PF10233">
    <property type="entry name" value="Cg6151-P"/>
    <property type="match status" value="1"/>
</dbReference>
<dbReference type="GO" id="GO:0012505">
    <property type="term" value="C:endomembrane system"/>
    <property type="evidence" value="ECO:0007669"/>
    <property type="project" value="UniProtKB-SubCell"/>
</dbReference>
<dbReference type="PANTHER" id="PTHR13314">
    <property type="entry name" value="CALCIUM CHANNEL FLOWER HOMOLOG"/>
    <property type="match status" value="1"/>
</dbReference>
<gene>
    <name evidence="7" type="primary">TVP18_1</name>
    <name evidence="7" type="ORF">BG006_000371</name>
</gene>
<evidence type="ECO:0000256" key="4">
    <source>
        <dbReference type="ARBA" id="ARBA00022989"/>
    </source>
</evidence>
<keyword evidence="3 6" id="KW-0812">Transmembrane</keyword>
<dbReference type="Proteomes" id="UP000696485">
    <property type="component" value="Unassembled WGS sequence"/>
</dbReference>
<comment type="caution">
    <text evidence="7">The sequence shown here is derived from an EMBL/GenBank/DDBJ whole genome shotgun (WGS) entry which is preliminary data.</text>
</comment>
<accession>A0A9P5VP19</accession>
<keyword evidence="8" id="KW-1185">Reference proteome</keyword>
<feature type="transmembrane region" description="Helical" evidence="6">
    <location>
        <begin position="55"/>
        <end position="72"/>
    </location>
</feature>
<proteinExistence type="inferred from homology"/>
<dbReference type="GO" id="GO:0016192">
    <property type="term" value="P:vesicle-mediated transport"/>
    <property type="evidence" value="ECO:0007669"/>
    <property type="project" value="TreeGrafter"/>
</dbReference>
<dbReference type="EMBL" id="JAAAUY010000106">
    <property type="protein sequence ID" value="KAF9335304.1"/>
    <property type="molecule type" value="Genomic_DNA"/>
</dbReference>
<comment type="subcellular location">
    <subcellularLocation>
        <location evidence="1">Endomembrane system</location>
        <topology evidence="1">Multi-pass membrane protein</topology>
    </subcellularLocation>
</comment>
<dbReference type="AlphaFoldDB" id="A0A9P5VP19"/>
<dbReference type="GO" id="GO:0016020">
    <property type="term" value="C:membrane"/>
    <property type="evidence" value="ECO:0007669"/>
    <property type="project" value="InterPro"/>
</dbReference>
<sequence length="119" mass="12783">MALIIFGIINLKLLWSLIGWIIAFLLVFIEIPMCLKCCPTSPKFDEFFTKFHNSYFRAAAYLVFAILMWVAVGVGKASVQAVSALLLTFACLAYGIAASRGQTPASSAITGGTGVSNIV</sequence>
<evidence type="ECO:0000256" key="5">
    <source>
        <dbReference type="ARBA" id="ARBA00023136"/>
    </source>
</evidence>
<evidence type="ECO:0000313" key="7">
    <source>
        <dbReference type="EMBL" id="KAF9335304.1"/>
    </source>
</evidence>